<feature type="transmembrane region" description="Helical" evidence="6">
    <location>
        <begin position="512"/>
        <end position="531"/>
    </location>
</feature>
<dbReference type="Pfam" id="PF13520">
    <property type="entry name" value="AA_permease_2"/>
    <property type="match status" value="1"/>
</dbReference>
<evidence type="ECO:0000256" key="3">
    <source>
        <dbReference type="ARBA" id="ARBA00022692"/>
    </source>
</evidence>
<dbReference type="PANTHER" id="PTHR45649:SF1">
    <property type="entry name" value="TRANSPORTER, PUTATIVE (EUROFUNG)-RELATED"/>
    <property type="match status" value="1"/>
</dbReference>
<evidence type="ECO:0000256" key="1">
    <source>
        <dbReference type="ARBA" id="ARBA00004141"/>
    </source>
</evidence>
<evidence type="ECO:0000256" key="2">
    <source>
        <dbReference type="ARBA" id="ARBA00022448"/>
    </source>
</evidence>
<evidence type="ECO:0008006" key="9">
    <source>
        <dbReference type="Google" id="ProtNLM"/>
    </source>
</evidence>
<gene>
    <name evidence="7" type="ORF">WHR41_08655</name>
</gene>
<organism evidence="7 8">
    <name type="scientific">Cladosporium halotolerans</name>
    <dbReference type="NCBI Taxonomy" id="1052096"/>
    <lineage>
        <taxon>Eukaryota</taxon>
        <taxon>Fungi</taxon>
        <taxon>Dikarya</taxon>
        <taxon>Ascomycota</taxon>
        <taxon>Pezizomycotina</taxon>
        <taxon>Dothideomycetes</taxon>
        <taxon>Dothideomycetidae</taxon>
        <taxon>Cladosporiales</taxon>
        <taxon>Cladosporiaceae</taxon>
        <taxon>Cladosporium</taxon>
    </lineage>
</organism>
<evidence type="ECO:0000313" key="8">
    <source>
        <dbReference type="Proteomes" id="UP000803884"/>
    </source>
</evidence>
<reference evidence="7 8" key="1">
    <citation type="journal article" date="2020" name="Microbiol. Resour. Announc.">
        <title>Draft Genome Sequence of a Cladosporium Species Isolated from the Mesophotic Ascidian Didemnum maculosum.</title>
        <authorList>
            <person name="Gioti A."/>
            <person name="Siaperas R."/>
            <person name="Nikolaivits E."/>
            <person name="Le Goff G."/>
            <person name="Ouazzani J."/>
            <person name="Kotoulas G."/>
            <person name="Topakas E."/>
        </authorList>
    </citation>
    <scope>NUCLEOTIDE SEQUENCE [LARGE SCALE GENOMIC DNA]</scope>
    <source>
        <strain evidence="7 8">TM138-S3</strain>
    </source>
</reference>
<dbReference type="RefSeq" id="XP_069225935.1">
    <property type="nucleotide sequence ID" value="XM_069377259.1"/>
</dbReference>
<dbReference type="Proteomes" id="UP000803884">
    <property type="component" value="Unassembled WGS sequence"/>
</dbReference>
<feature type="transmembrane region" description="Helical" evidence="6">
    <location>
        <begin position="222"/>
        <end position="243"/>
    </location>
</feature>
<dbReference type="AlphaFoldDB" id="A0AB34KHT8"/>
<dbReference type="PIRSF" id="PIRSF006060">
    <property type="entry name" value="AA_transporter"/>
    <property type="match status" value="1"/>
</dbReference>
<feature type="transmembrane region" description="Helical" evidence="6">
    <location>
        <begin position="365"/>
        <end position="385"/>
    </location>
</feature>
<name>A0AB34KHT8_9PEZI</name>
<accession>A0AB34KHT8</accession>
<evidence type="ECO:0000256" key="6">
    <source>
        <dbReference type="SAM" id="Phobius"/>
    </source>
</evidence>
<evidence type="ECO:0000256" key="4">
    <source>
        <dbReference type="ARBA" id="ARBA00022989"/>
    </source>
</evidence>
<feature type="transmembrane region" description="Helical" evidence="6">
    <location>
        <begin position="478"/>
        <end position="500"/>
    </location>
</feature>
<proteinExistence type="predicted"/>
<dbReference type="PANTHER" id="PTHR45649">
    <property type="entry name" value="AMINO-ACID PERMEASE BAT1"/>
    <property type="match status" value="1"/>
</dbReference>
<feature type="transmembrane region" description="Helical" evidence="6">
    <location>
        <begin position="182"/>
        <end position="202"/>
    </location>
</feature>
<evidence type="ECO:0000313" key="7">
    <source>
        <dbReference type="EMBL" id="KAL1582828.1"/>
    </source>
</evidence>
<feature type="transmembrane region" description="Helical" evidence="6">
    <location>
        <begin position="397"/>
        <end position="415"/>
    </location>
</feature>
<evidence type="ECO:0000256" key="5">
    <source>
        <dbReference type="ARBA" id="ARBA00023136"/>
    </source>
</evidence>
<protein>
    <recommendedName>
        <fullName evidence="9">Choline transport protein</fullName>
    </recommendedName>
</protein>
<keyword evidence="8" id="KW-1185">Reference proteome</keyword>
<feature type="transmembrane region" description="Helical" evidence="6">
    <location>
        <begin position="63"/>
        <end position="81"/>
    </location>
</feature>
<keyword evidence="5 6" id="KW-0472">Membrane</keyword>
<feature type="transmembrane region" description="Helical" evidence="6">
    <location>
        <begin position="113"/>
        <end position="137"/>
    </location>
</feature>
<sequence length="559" mass="60041">MADHEITSTADDAMLAMLGKKQVLKRRFSLFTLFGFAVCELITWETVLALFSQSFENGGPAGAVYGFIISWASTLSVYTVISELASMAPIAGGQYYWVYMLAPPRWKTVSSYVIGWLTTLAWVATVATETLFAGTMIQGIVALDYPDYDIQRWHGTLLTWAVITGCIFVNVVIPAWLPRFEAFILVFHISGFIAIVATLWVMTPEIGSHASVWLTSLNEGGWPTQGLSYCVGFLGNVATFVGADASVHLAEEVSNAAVNIPRAIIGAMCINGSVGFVMMVTILYCLGDVDSVLNTETAFPFIQIFFNSVGSIAGATVMAAVVLTLTWSCAIGITTTASRMTWSFARDNGLPASRLLSRVSTRSRVPVTAVLAVTSIAALLTLIYIGSETAFNDVISLTITGFYGSYLIPAAFLLHHRVNGTILPRGTDLDALTAAEGLDEETEDPAASSSAPKPKPVSSASGVAHARLIWGPFHLPHWLGIANNAYACCYMVFVIFFSVWPPSTPVTAASMNYSVVVTGGVMILSAVWYFVRAKEVYRGPLIDREVAGIMGVGGVEAGR</sequence>
<comment type="caution">
    <text evidence="7">The sequence shown here is derived from an EMBL/GenBank/DDBJ whole genome shotgun (WGS) entry which is preliminary data.</text>
</comment>
<dbReference type="GO" id="GO:0016020">
    <property type="term" value="C:membrane"/>
    <property type="evidence" value="ECO:0007669"/>
    <property type="project" value="UniProtKB-SubCell"/>
</dbReference>
<keyword evidence="3 6" id="KW-0812">Transmembrane</keyword>
<feature type="transmembrane region" description="Helical" evidence="6">
    <location>
        <begin position="263"/>
        <end position="284"/>
    </location>
</feature>
<comment type="subcellular location">
    <subcellularLocation>
        <location evidence="1">Membrane</location>
        <topology evidence="1">Multi-pass membrane protein</topology>
    </subcellularLocation>
</comment>
<dbReference type="GeneID" id="96010097"/>
<feature type="transmembrane region" description="Helical" evidence="6">
    <location>
        <begin position="304"/>
        <end position="333"/>
    </location>
</feature>
<dbReference type="EMBL" id="JAAQHG020000043">
    <property type="protein sequence ID" value="KAL1582828.1"/>
    <property type="molecule type" value="Genomic_DNA"/>
</dbReference>
<dbReference type="Gene3D" id="1.20.1740.10">
    <property type="entry name" value="Amino acid/polyamine transporter I"/>
    <property type="match status" value="1"/>
</dbReference>
<dbReference type="InterPro" id="IPR002293">
    <property type="entry name" value="AA/rel_permease1"/>
</dbReference>
<keyword evidence="4 6" id="KW-1133">Transmembrane helix</keyword>
<keyword evidence="2" id="KW-0813">Transport</keyword>
<dbReference type="GO" id="GO:0022857">
    <property type="term" value="F:transmembrane transporter activity"/>
    <property type="evidence" value="ECO:0007669"/>
    <property type="project" value="InterPro"/>
</dbReference>
<feature type="transmembrane region" description="Helical" evidence="6">
    <location>
        <begin position="157"/>
        <end position="177"/>
    </location>
</feature>
<feature type="transmembrane region" description="Helical" evidence="6">
    <location>
        <begin position="28"/>
        <end position="51"/>
    </location>
</feature>